<evidence type="ECO:0000313" key="2">
    <source>
        <dbReference type="Proteomes" id="UP001148786"/>
    </source>
</evidence>
<dbReference type="Proteomes" id="UP001148786">
    <property type="component" value="Unassembled WGS sequence"/>
</dbReference>
<sequence>MSDNSPSFLNQGDTILPAFRGEIEHQKVPPLSHSQIFFQDQELVRLTARKIPLVDLACFCLVSSKLFKTAAPILWEIIPTSLCLLSLLPGFSCVDGRWNLLRDHDANELRRFYFYSAFVTQIIHPFSSNPYRSSDLNPSIFDRLQAVLPDRPLFPNLRICIEPPLPDRIIYLDSPFFSASLRQLSCTVLLGMDERVAEVLTRAQLTKLAFTGYISPDSLIRIGRLCHLSELDLQFSKRIAFFNVAEGITNTLTLVLGNSAFLQHVTSLSLSLPRFISIGQLPLSSLANLRRLAIVARTDTINAILMATSNLVCASIHATNRNLHSLCDSVDILAHHCPTTLRSVTLKTNTLIRFRSLVSPLLAVRNVRRLAIMTRYPVIEVRDSDFLAVANAWPLLEVLDLPSKSSTEQLTVISLHHLARLNHLRSFRFVLAGQVVSLPWTHLGLSEDLRDYMADLFPQEHVRRDF</sequence>
<proteinExistence type="predicted"/>
<dbReference type="EMBL" id="JANKHO010000258">
    <property type="protein sequence ID" value="KAJ3512425.1"/>
    <property type="molecule type" value="Genomic_DNA"/>
</dbReference>
<gene>
    <name evidence="1" type="ORF">NLJ89_g3529</name>
</gene>
<protein>
    <submittedName>
        <fullName evidence="1">Uncharacterized protein</fullName>
    </submittedName>
</protein>
<keyword evidence="2" id="KW-1185">Reference proteome</keyword>
<comment type="caution">
    <text evidence="1">The sequence shown here is derived from an EMBL/GenBank/DDBJ whole genome shotgun (WGS) entry which is preliminary data.</text>
</comment>
<name>A0A9W8KAX7_9AGAR</name>
<accession>A0A9W8KAX7</accession>
<organism evidence="1 2">
    <name type="scientific">Agrocybe chaxingu</name>
    <dbReference type="NCBI Taxonomy" id="84603"/>
    <lineage>
        <taxon>Eukaryota</taxon>
        <taxon>Fungi</taxon>
        <taxon>Dikarya</taxon>
        <taxon>Basidiomycota</taxon>
        <taxon>Agaricomycotina</taxon>
        <taxon>Agaricomycetes</taxon>
        <taxon>Agaricomycetidae</taxon>
        <taxon>Agaricales</taxon>
        <taxon>Agaricineae</taxon>
        <taxon>Strophariaceae</taxon>
        <taxon>Agrocybe</taxon>
    </lineage>
</organism>
<reference evidence="1" key="1">
    <citation type="submission" date="2022-07" db="EMBL/GenBank/DDBJ databases">
        <title>Genome Sequence of Agrocybe chaxingu.</title>
        <authorList>
            <person name="Buettner E."/>
        </authorList>
    </citation>
    <scope>NUCLEOTIDE SEQUENCE</scope>
    <source>
        <strain evidence="1">MP-N11</strain>
    </source>
</reference>
<dbReference type="AlphaFoldDB" id="A0A9W8KAX7"/>
<evidence type="ECO:0000313" key="1">
    <source>
        <dbReference type="EMBL" id="KAJ3512425.1"/>
    </source>
</evidence>